<sequence>MYKLLLCVLFSLGAAQHVQQNDGPTTEEQQHATRMCNLDNSLRPGKVCADMDRRGGCIVQWKTWDVVDGRISYRTYGKKFACSLPMNLLEARPRGYCPSGTCILRAIRSPSTADCVVENPGYFYVDCSL</sequence>
<comment type="caution">
    <text evidence="2">The sequence shown here is derived from an EMBL/GenBank/DDBJ whole genome shotgun (WGS) entry which is preliminary data.</text>
</comment>
<dbReference type="EMBL" id="JAWRVI010000028">
    <property type="protein sequence ID" value="KAK4087944.1"/>
    <property type="molecule type" value="Genomic_DNA"/>
</dbReference>
<evidence type="ECO:0000256" key="1">
    <source>
        <dbReference type="SAM" id="SignalP"/>
    </source>
</evidence>
<accession>A0ABR0BV24</accession>
<name>A0ABR0BV24_PURLI</name>
<protein>
    <recommendedName>
        <fullName evidence="4">Secreted protein</fullName>
    </recommendedName>
</protein>
<feature type="signal peptide" evidence="1">
    <location>
        <begin position="1"/>
        <end position="15"/>
    </location>
</feature>
<evidence type="ECO:0008006" key="4">
    <source>
        <dbReference type="Google" id="ProtNLM"/>
    </source>
</evidence>
<evidence type="ECO:0000313" key="3">
    <source>
        <dbReference type="Proteomes" id="UP001287286"/>
    </source>
</evidence>
<reference evidence="2 3" key="1">
    <citation type="journal article" date="2024" name="Microbiol. Resour. Announc.">
        <title>Genome annotations for the ascomycete fungi Trichoderma harzianum, Trichoderma aggressivum, and Purpureocillium lilacinum.</title>
        <authorList>
            <person name="Beijen E.P.W."/>
            <person name="Ohm R.A."/>
        </authorList>
    </citation>
    <scope>NUCLEOTIDE SEQUENCE [LARGE SCALE GENOMIC DNA]</scope>
    <source>
        <strain evidence="2 3">CBS 150709</strain>
    </source>
</reference>
<organism evidence="2 3">
    <name type="scientific">Purpureocillium lilacinum</name>
    <name type="common">Paecilomyces lilacinus</name>
    <dbReference type="NCBI Taxonomy" id="33203"/>
    <lineage>
        <taxon>Eukaryota</taxon>
        <taxon>Fungi</taxon>
        <taxon>Dikarya</taxon>
        <taxon>Ascomycota</taxon>
        <taxon>Pezizomycotina</taxon>
        <taxon>Sordariomycetes</taxon>
        <taxon>Hypocreomycetidae</taxon>
        <taxon>Hypocreales</taxon>
        <taxon>Ophiocordycipitaceae</taxon>
        <taxon>Purpureocillium</taxon>
    </lineage>
</organism>
<gene>
    <name evidence="2" type="ORF">Purlil1_7702</name>
</gene>
<dbReference type="Proteomes" id="UP001287286">
    <property type="component" value="Unassembled WGS sequence"/>
</dbReference>
<keyword evidence="1" id="KW-0732">Signal</keyword>
<evidence type="ECO:0000313" key="2">
    <source>
        <dbReference type="EMBL" id="KAK4087944.1"/>
    </source>
</evidence>
<feature type="chain" id="PRO_5045794506" description="Secreted protein" evidence="1">
    <location>
        <begin position="16"/>
        <end position="129"/>
    </location>
</feature>
<proteinExistence type="predicted"/>
<keyword evidence="3" id="KW-1185">Reference proteome</keyword>